<dbReference type="AlphaFoldDB" id="A0A2U1TC00"/>
<organism evidence="3 4">
    <name type="scientific">Mycetocola zhujimingii</name>
    <dbReference type="NCBI Taxonomy" id="2079792"/>
    <lineage>
        <taxon>Bacteria</taxon>
        <taxon>Bacillati</taxon>
        <taxon>Actinomycetota</taxon>
        <taxon>Actinomycetes</taxon>
        <taxon>Micrococcales</taxon>
        <taxon>Microbacteriaceae</taxon>
        <taxon>Mycetocola</taxon>
    </lineage>
</organism>
<keyword evidence="4" id="KW-1185">Reference proteome</keyword>
<feature type="region of interest" description="Disordered" evidence="1">
    <location>
        <begin position="221"/>
        <end position="243"/>
    </location>
</feature>
<comment type="caution">
    <text evidence="3">The sequence shown here is derived from an EMBL/GenBank/DDBJ whole genome shotgun (WGS) entry which is preliminary data.</text>
</comment>
<feature type="domain" description="FRG" evidence="2">
    <location>
        <begin position="33"/>
        <end position="133"/>
    </location>
</feature>
<dbReference type="RefSeq" id="WP_108963409.1">
    <property type="nucleotide sequence ID" value="NZ_QEFB01000013.1"/>
</dbReference>
<dbReference type="SMART" id="SM00901">
    <property type="entry name" value="FRG"/>
    <property type="match status" value="1"/>
</dbReference>
<evidence type="ECO:0000313" key="4">
    <source>
        <dbReference type="Proteomes" id="UP000244962"/>
    </source>
</evidence>
<protein>
    <recommendedName>
        <fullName evidence="2">FRG domain-containing protein</fullName>
    </recommendedName>
</protein>
<dbReference type="Proteomes" id="UP000244962">
    <property type="component" value="Unassembled WGS sequence"/>
</dbReference>
<gene>
    <name evidence="3" type="ORF">DF223_12580</name>
</gene>
<evidence type="ECO:0000259" key="2">
    <source>
        <dbReference type="SMART" id="SM00901"/>
    </source>
</evidence>
<dbReference type="EMBL" id="QEFB01000013">
    <property type="protein sequence ID" value="PWC06422.1"/>
    <property type="molecule type" value="Genomic_DNA"/>
</dbReference>
<evidence type="ECO:0000313" key="3">
    <source>
        <dbReference type="EMBL" id="PWC06422.1"/>
    </source>
</evidence>
<name>A0A2U1TC00_9MICO</name>
<dbReference type="InterPro" id="IPR014966">
    <property type="entry name" value="FRG-dom"/>
</dbReference>
<reference evidence="4" key="1">
    <citation type="submission" date="2018-04" db="EMBL/GenBank/DDBJ databases">
        <authorList>
            <person name="Liu S."/>
            <person name="Wang Z."/>
            <person name="Li J."/>
        </authorList>
    </citation>
    <scope>NUCLEOTIDE SEQUENCE [LARGE SCALE GENOMIC DNA]</scope>
    <source>
        <strain evidence="4">622</strain>
    </source>
</reference>
<evidence type="ECO:0000256" key="1">
    <source>
        <dbReference type="SAM" id="MobiDB-lite"/>
    </source>
</evidence>
<dbReference type="Pfam" id="PF08867">
    <property type="entry name" value="FRG"/>
    <property type="match status" value="1"/>
</dbReference>
<accession>A0A2U1TC00</accession>
<sequence>MSTHAWKRTGWFVEARGSRDLFSLIGAIGGYSSQASLAWRGMASSDYELTSSLQRTLGPVDEATLRLQERKLLAAAREWGLGYGPGGWASDLQLLADLQHYGTATRLLDVSSNPMTALWFACQPAQDHTGAHISRDGVLLAVNTAGWKRYGRSRPDGSYSAIENPIAWELEHALAQGTPFIVESLMPNDRLRAQEGFFLAGEVPLVSDQISPFASFKVDSSPMEPDRLREHLRDPNPQRGSGRGRLPFVAVLIPSQFKAKVLQRLENSFNRHSRVLFPDFTGFREYSARSSTVRL</sequence>
<feature type="compositionally biased region" description="Basic and acidic residues" evidence="1">
    <location>
        <begin position="224"/>
        <end position="236"/>
    </location>
</feature>
<proteinExistence type="predicted"/>